<protein>
    <submittedName>
        <fullName evidence="1">Uncharacterized protein</fullName>
    </submittedName>
</protein>
<keyword evidence="2" id="KW-1185">Reference proteome</keyword>
<gene>
    <name evidence="1" type="ORF">SAMN02745149_02165</name>
</gene>
<accession>A0A1T4N293</accession>
<dbReference type="STRING" id="261392.SAMN02745149_02165"/>
<dbReference type="AlphaFoldDB" id="A0A1T4N293"/>
<evidence type="ECO:0000313" key="1">
    <source>
        <dbReference type="EMBL" id="SJZ73241.1"/>
    </source>
</evidence>
<dbReference type="Proteomes" id="UP000190423">
    <property type="component" value="Unassembled WGS sequence"/>
</dbReference>
<name>A0A1T4N293_TREPO</name>
<sequence>MEYSKEDLMEAKKQIWGVGENMGTEESKKIWEENAQFWDNAMGDECVVLMLYSFLVGRR</sequence>
<organism evidence="1 2">
    <name type="scientific">Treponema porcinum</name>
    <dbReference type="NCBI Taxonomy" id="261392"/>
    <lineage>
        <taxon>Bacteria</taxon>
        <taxon>Pseudomonadati</taxon>
        <taxon>Spirochaetota</taxon>
        <taxon>Spirochaetia</taxon>
        <taxon>Spirochaetales</taxon>
        <taxon>Treponemataceae</taxon>
        <taxon>Treponema</taxon>
    </lineage>
</organism>
<reference evidence="1 2" key="1">
    <citation type="submission" date="2017-02" db="EMBL/GenBank/DDBJ databases">
        <authorList>
            <person name="Peterson S.W."/>
        </authorList>
    </citation>
    <scope>NUCLEOTIDE SEQUENCE [LARGE SCALE GENOMIC DNA]</scope>
    <source>
        <strain evidence="1 2">ATCC BAA-908</strain>
    </source>
</reference>
<proteinExistence type="predicted"/>
<evidence type="ECO:0000313" key="2">
    <source>
        <dbReference type="Proteomes" id="UP000190423"/>
    </source>
</evidence>
<dbReference type="EMBL" id="FUWG01000018">
    <property type="protein sequence ID" value="SJZ73241.1"/>
    <property type="molecule type" value="Genomic_DNA"/>
</dbReference>